<accession>A0AA36B7B5</accession>
<evidence type="ECO:0000256" key="9">
    <source>
        <dbReference type="RuleBase" id="RU003755"/>
    </source>
</evidence>
<dbReference type="PROSITE" id="PS01023">
    <property type="entry name" value="PTR2_2"/>
    <property type="match status" value="1"/>
</dbReference>
<dbReference type="InterPro" id="IPR036259">
    <property type="entry name" value="MFS_trans_sf"/>
</dbReference>
<evidence type="ECO:0000256" key="3">
    <source>
        <dbReference type="ARBA" id="ARBA00022448"/>
    </source>
</evidence>
<dbReference type="GO" id="GO:0016020">
    <property type="term" value="C:membrane"/>
    <property type="evidence" value="ECO:0007669"/>
    <property type="project" value="UniProtKB-SubCell"/>
</dbReference>
<dbReference type="EMBL" id="OX597823">
    <property type="protein sequence ID" value="CAI9728743.1"/>
    <property type="molecule type" value="Genomic_DNA"/>
</dbReference>
<dbReference type="FunFam" id="1.20.1250.20:FF:000049">
    <property type="entry name" value="Solute carrier family 15 member 2"/>
    <property type="match status" value="1"/>
</dbReference>
<keyword evidence="5" id="KW-0571">Peptide transport</keyword>
<evidence type="ECO:0000313" key="12">
    <source>
        <dbReference type="Proteomes" id="UP001162480"/>
    </source>
</evidence>
<dbReference type="Gene3D" id="1.20.1250.20">
    <property type="entry name" value="MFS general substrate transporter like domains"/>
    <property type="match status" value="2"/>
</dbReference>
<dbReference type="InterPro" id="IPR018456">
    <property type="entry name" value="PTR2_symporter_CS"/>
</dbReference>
<feature type="transmembrane region" description="Helical" evidence="10">
    <location>
        <begin position="363"/>
        <end position="384"/>
    </location>
</feature>
<keyword evidence="6" id="KW-0653">Protein transport</keyword>
<feature type="transmembrane region" description="Helical" evidence="10">
    <location>
        <begin position="396"/>
        <end position="418"/>
    </location>
</feature>
<feature type="transmembrane region" description="Helical" evidence="10">
    <location>
        <begin position="109"/>
        <end position="128"/>
    </location>
</feature>
<feature type="transmembrane region" description="Helical" evidence="10">
    <location>
        <begin position="314"/>
        <end position="332"/>
    </location>
</feature>
<dbReference type="CDD" id="cd17347">
    <property type="entry name" value="MFS_SLC15A1_2_like"/>
    <property type="match status" value="1"/>
</dbReference>
<evidence type="ECO:0000256" key="1">
    <source>
        <dbReference type="ARBA" id="ARBA00004141"/>
    </source>
</evidence>
<organism evidence="11 12">
    <name type="scientific">Octopus vulgaris</name>
    <name type="common">Common octopus</name>
    <dbReference type="NCBI Taxonomy" id="6645"/>
    <lineage>
        <taxon>Eukaryota</taxon>
        <taxon>Metazoa</taxon>
        <taxon>Spiralia</taxon>
        <taxon>Lophotrochozoa</taxon>
        <taxon>Mollusca</taxon>
        <taxon>Cephalopoda</taxon>
        <taxon>Coleoidea</taxon>
        <taxon>Octopodiformes</taxon>
        <taxon>Octopoda</taxon>
        <taxon>Incirrata</taxon>
        <taxon>Octopodidae</taxon>
        <taxon>Octopus</taxon>
    </lineage>
</organism>
<feature type="transmembrane region" description="Helical" evidence="10">
    <location>
        <begin position="195"/>
        <end position="221"/>
    </location>
</feature>
<evidence type="ECO:0000256" key="6">
    <source>
        <dbReference type="ARBA" id="ARBA00022927"/>
    </source>
</evidence>
<comment type="similarity">
    <text evidence="2 9">Belongs to the major facilitator superfamily. Proton-dependent oligopeptide transporter (POT/PTR) (TC 2.A.17) family.</text>
</comment>
<feature type="transmembrane region" description="Helical" evidence="10">
    <location>
        <begin position="692"/>
        <end position="713"/>
    </location>
</feature>
<keyword evidence="3 9" id="KW-0813">Transport</keyword>
<dbReference type="PROSITE" id="PS01022">
    <property type="entry name" value="PTR2_1"/>
    <property type="match status" value="1"/>
</dbReference>
<keyword evidence="4 9" id="KW-0812">Transmembrane</keyword>
<gene>
    <name evidence="11" type="ORF">OCTVUL_1B025307</name>
</gene>
<reference evidence="11" key="1">
    <citation type="submission" date="2023-08" db="EMBL/GenBank/DDBJ databases">
        <authorList>
            <person name="Alioto T."/>
            <person name="Alioto T."/>
            <person name="Gomez Garrido J."/>
        </authorList>
    </citation>
    <scope>NUCLEOTIDE SEQUENCE</scope>
</reference>
<dbReference type="SUPFAM" id="SSF103473">
    <property type="entry name" value="MFS general substrate transporter"/>
    <property type="match status" value="1"/>
</dbReference>
<dbReference type="GO" id="GO:0015031">
    <property type="term" value="P:protein transport"/>
    <property type="evidence" value="ECO:0007669"/>
    <property type="project" value="UniProtKB-KW"/>
</dbReference>
<proteinExistence type="inferred from homology"/>
<dbReference type="GO" id="GO:0022857">
    <property type="term" value="F:transmembrane transporter activity"/>
    <property type="evidence" value="ECO:0007669"/>
    <property type="project" value="InterPro"/>
</dbReference>
<feature type="transmembrane region" description="Helical" evidence="10">
    <location>
        <begin position="160"/>
        <end position="183"/>
    </location>
</feature>
<evidence type="ECO:0000256" key="5">
    <source>
        <dbReference type="ARBA" id="ARBA00022856"/>
    </source>
</evidence>
<feature type="transmembrane region" description="Helical" evidence="10">
    <location>
        <begin position="79"/>
        <end position="97"/>
    </location>
</feature>
<keyword evidence="7 10" id="KW-1133">Transmembrane helix</keyword>
<dbReference type="PANTHER" id="PTHR11654">
    <property type="entry name" value="OLIGOPEPTIDE TRANSPORTER-RELATED"/>
    <property type="match status" value="1"/>
</dbReference>
<dbReference type="Pfam" id="PF00854">
    <property type="entry name" value="PTR2"/>
    <property type="match status" value="2"/>
</dbReference>
<evidence type="ECO:0000256" key="7">
    <source>
        <dbReference type="ARBA" id="ARBA00022989"/>
    </source>
</evidence>
<dbReference type="AlphaFoldDB" id="A0AA36B7B5"/>
<dbReference type="GO" id="GO:0006857">
    <property type="term" value="P:oligopeptide transport"/>
    <property type="evidence" value="ECO:0007669"/>
    <property type="project" value="InterPro"/>
</dbReference>
<evidence type="ECO:0000256" key="2">
    <source>
        <dbReference type="ARBA" id="ARBA00005982"/>
    </source>
</evidence>
<evidence type="ECO:0000256" key="10">
    <source>
        <dbReference type="SAM" id="Phobius"/>
    </source>
</evidence>
<dbReference type="Proteomes" id="UP001162480">
    <property type="component" value="Chromosome 10"/>
</dbReference>
<evidence type="ECO:0000313" key="11">
    <source>
        <dbReference type="EMBL" id="CAI9728743.1"/>
    </source>
</evidence>
<name>A0AA36B7B5_OCTVU</name>
<feature type="transmembrane region" description="Helical" evidence="10">
    <location>
        <begin position="233"/>
        <end position="253"/>
    </location>
</feature>
<comment type="subcellular location">
    <subcellularLocation>
        <location evidence="1 9">Membrane</location>
        <topology evidence="1 9">Multi-pass membrane protein</topology>
    </subcellularLocation>
</comment>
<dbReference type="InterPro" id="IPR000109">
    <property type="entry name" value="POT_fam"/>
</dbReference>
<sequence length="744" mass="83152">MESNGSSYGSTEITEKHEVQLVADSDDPSRLEHKIVATNEFNNKLSGKAWGRIKKIITMKTRFPSSIYYIIGNECCERFSFYGMKAILILYLTKYLLLQPNAATSVFHVFNMLCYFTPLIGALIADSFLGKYKTILYVSILYAVGNIVMALTAIPPPEIAGPMVGLLLISTGTGGIKPCVAAFGGDQFGKGEEKLVQSFFSVFYFAVNAGSLLSTLLTPVLRADVKCFGGDCYTLAFGVPAVLMIIALLFFIAGNKKYKKVPPTGHLLSKVCHCVFYSIRQYWVLRRSNTPTHPHWLDAGLDKYDAVFVEDIKCLLRLLVMFLPVPLFWALFDQQGSRWTLQAEMMDGSLGHLGILKPDQMQAINPILIILLIPLFETVIYPLLDRCHIPNRPLQRMVTGMTFATSAFLMAGFVQLHLNRISEPQISPDQSGLSIVNVASCEVSVESVYFTGDLQYLQSSNLTKNNPGNFTVNYSESCTSDNMTKIDVQLNKGQATRLFFYEQDTKIHAVEALEQPEKPPKYMTSVSFFSMLPNSYSSRIKLKSEDSEFILNNTQMFVTPFMNIDPGEYTVYNQGKNKSEWVKTQHILKILTGATYTVVIVPHGRKHKFDIKIFHGLIEHTVSMLLQIPQYLLITIGEVMFSVTGLTFAYSEAPVSMKSVVQAAWLLTVAVGNLIVVFVAQTALIENQASEFFLFSALMAVDVVLYSIMSMFYRYNDNMPSSYINGVDDKLTLVQTPIDDSIGE</sequence>
<keyword evidence="8 10" id="KW-0472">Membrane</keyword>
<protein>
    <submittedName>
        <fullName evidence="11">Solute carrier family 15 member 1-like isoform X2</fullName>
    </submittedName>
</protein>
<feature type="transmembrane region" description="Helical" evidence="10">
    <location>
        <begin position="631"/>
        <end position="651"/>
    </location>
</feature>
<keyword evidence="12" id="KW-1185">Reference proteome</keyword>
<evidence type="ECO:0000256" key="8">
    <source>
        <dbReference type="ARBA" id="ARBA00023136"/>
    </source>
</evidence>
<feature type="transmembrane region" description="Helical" evidence="10">
    <location>
        <begin position="663"/>
        <end position="680"/>
    </location>
</feature>
<feature type="transmembrane region" description="Helical" evidence="10">
    <location>
        <begin position="135"/>
        <end position="154"/>
    </location>
</feature>
<evidence type="ECO:0000256" key="4">
    <source>
        <dbReference type="ARBA" id="ARBA00022692"/>
    </source>
</evidence>